<dbReference type="Proteomes" id="UP000654075">
    <property type="component" value="Unassembled WGS sequence"/>
</dbReference>
<evidence type="ECO:0000256" key="1">
    <source>
        <dbReference type="SAM" id="MobiDB-lite"/>
    </source>
</evidence>
<dbReference type="EMBL" id="CAJNNV010030821">
    <property type="protein sequence ID" value="CAE8633650.1"/>
    <property type="molecule type" value="Genomic_DNA"/>
</dbReference>
<gene>
    <name evidence="2" type="ORF">PGLA1383_LOCUS49474</name>
</gene>
<sequence>LGSLPARGFCHRHDWLACRGRIFSSAVGPPPDHLEQSSVSSSKSLSGSRLWAPSSSGGATGERKLAGAVWGRMKAHGEAEVLARGCTSSAGSCAASTQFGFLKLESGGGV</sequence>
<keyword evidence="3" id="KW-1185">Reference proteome</keyword>
<dbReference type="AlphaFoldDB" id="A0A813H6N6"/>
<proteinExistence type="predicted"/>
<evidence type="ECO:0000313" key="3">
    <source>
        <dbReference type="Proteomes" id="UP000654075"/>
    </source>
</evidence>
<organism evidence="2 3">
    <name type="scientific">Polarella glacialis</name>
    <name type="common">Dinoflagellate</name>
    <dbReference type="NCBI Taxonomy" id="89957"/>
    <lineage>
        <taxon>Eukaryota</taxon>
        <taxon>Sar</taxon>
        <taxon>Alveolata</taxon>
        <taxon>Dinophyceae</taxon>
        <taxon>Suessiales</taxon>
        <taxon>Suessiaceae</taxon>
        <taxon>Polarella</taxon>
    </lineage>
</organism>
<name>A0A813H6N6_POLGL</name>
<protein>
    <submittedName>
        <fullName evidence="2">Uncharacterized protein</fullName>
    </submittedName>
</protein>
<reference evidence="2" key="1">
    <citation type="submission" date="2021-02" db="EMBL/GenBank/DDBJ databases">
        <authorList>
            <person name="Dougan E. K."/>
            <person name="Rhodes N."/>
            <person name="Thang M."/>
            <person name="Chan C."/>
        </authorList>
    </citation>
    <scope>NUCLEOTIDE SEQUENCE</scope>
</reference>
<comment type="caution">
    <text evidence="2">The sequence shown here is derived from an EMBL/GenBank/DDBJ whole genome shotgun (WGS) entry which is preliminary data.</text>
</comment>
<feature type="region of interest" description="Disordered" evidence="1">
    <location>
        <begin position="27"/>
        <end position="63"/>
    </location>
</feature>
<evidence type="ECO:0000313" key="2">
    <source>
        <dbReference type="EMBL" id="CAE8633650.1"/>
    </source>
</evidence>
<feature type="compositionally biased region" description="Low complexity" evidence="1">
    <location>
        <begin position="37"/>
        <end position="48"/>
    </location>
</feature>
<accession>A0A813H6N6</accession>
<feature type="non-terminal residue" evidence="2">
    <location>
        <position position="1"/>
    </location>
</feature>